<proteinExistence type="predicted"/>
<sequence length="404" mass="47221">MKLLSDILNSKNLQTLSFVFFNLSDETESGFNLKVLYKTSKFASIELDRKIVEENNKLLKEYTGLSFELTGESSHRATIDNDMSLDRNSILSLINSKIQQLRFVYTDSDFGRIIINSFFIPRGSIDLNRSYYSVDILNKNITEDYIDNLLSILMSLEDINQLNINFRELQPEFIEGIKRNTQLRINLKWFYNRYYKDFKKINLYKANILENKKENISLSTFSKKFSSGFIERALFYKERILGQEFLFKQLTKETLNKKIAELRKVLDFDQLGTDNSINSKESRNKAIVNLVTISQPDECFSCKNKYKIENRTFKIRDNSRYYLELHHVISFGADKSGDVLENLVKLCPSCHRALTPNRAEESYQKKIITDILNNSSESKKYVSNFVKDSSNIDHLVDFVYSNLK</sequence>
<name>A0A1N6IIX3_9LACT</name>
<feature type="domain" description="HNH" evidence="1">
    <location>
        <begin position="316"/>
        <end position="355"/>
    </location>
</feature>
<evidence type="ECO:0000259" key="1">
    <source>
        <dbReference type="Pfam" id="PF01844"/>
    </source>
</evidence>
<organism evidence="2 3">
    <name type="scientific">Carnobacterium alterfunditum</name>
    <dbReference type="NCBI Taxonomy" id="28230"/>
    <lineage>
        <taxon>Bacteria</taxon>
        <taxon>Bacillati</taxon>
        <taxon>Bacillota</taxon>
        <taxon>Bacilli</taxon>
        <taxon>Lactobacillales</taxon>
        <taxon>Carnobacteriaceae</taxon>
        <taxon>Carnobacterium</taxon>
    </lineage>
</organism>
<dbReference type="InterPro" id="IPR003615">
    <property type="entry name" value="HNH_nuc"/>
</dbReference>
<dbReference type="InterPro" id="IPR002711">
    <property type="entry name" value="HNH"/>
</dbReference>
<evidence type="ECO:0000313" key="3">
    <source>
        <dbReference type="Proteomes" id="UP000184758"/>
    </source>
</evidence>
<evidence type="ECO:0000313" key="2">
    <source>
        <dbReference type="EMBL" id="SIO31972.1"/>
    </source>
</evidence>
<dbReference type="GO" id="GO:0004519">
    <property type="term" value="F:endonuclease activity"/>
    <property type="evidence" value="ECO:0007669"/>
    <property type="project" value="InterPro"/>
</dbReference>
<reference evidence="3" key="1">
    <citation type="submission" date="2016-11" db="EMBL/GenBank/DDBJ databases">
        <authorList>
            <person name="Varghese N."/>
            <person name="Submissions S."/>
        </authorList>
    </citation>
    <scope>NUCLEOTIDE SEQUENCE [LARGE SCALE GENOMIC DNA]</scope>
    <source>
        <strain evidence="3">313</strain>
    </source>
</reference>
<keyword evidence="3" id="KW-1185">Reference proteome</keyword>
<dbReference type="AlphaFoldDB" id="A0A1N6IIX3"/>
<dbReference type="GO" id="GO:0003676">
    <property type="term" value="F:nucleic acid binding"/>
    <property type="evidence" value="ECO:0007669"/>
    <property type="project" value="InterPro"/>
</dbReference>
<dbReference type="Pfam" id="PF01844">
    <property type="entry name" value="HNH"/>
    <property type="match status" value="1"/>
</dbReference>
<dbReference type="EMBL" id="FSRN01000002">
    <property type="protein sequence ID" value="SIO31972.1"/>
    <property type="molecule type" value="Genomic_DNA"/>
</dbReference>
<dbReference type="eggNOG" id="ENOG5033QJJ">
    <property type="taxonomic scope" value="Bacteria"/>
</dbReference>
<dbReference type="OrthoDB" id="9779761at2"/>
<protein>
    <submittedName>
        <fullName evidence="2">5-methylcytosine-specific restriction enzyme A</fullName>
    </submittedName>
</protein>
<dbReference type="GO" id="GO:0008270">
    <property type="term" value="F:zinc ion binding"/>
    <property type="evidence" value="ECO:0007669"/>
    <property type="project" value="InterPro"/>
</dbReference>
<dbReference type="RefSeq" id="WP_034545095.1">
    <property type="nucleotide sequence ID" value="NZ_FSRN01000002.1"/>
</dbReference>
<accession>A0A1N6IIX3</accession>
<dbReference type="STRING" id="28230.SAMN05878443_2366"/>
<gene>
    <name evidence="2" type="ORF">SAMN05878443_2366</name>
</gene>
<dbReference type="CDD" id="cd00085">
    <property type="entry name" value="HNHc"/>
    <property type="match status" value="1"/>
</dbReference>
<dbReference type="Proteomes" id="UP000184758">
    <property type="component" value="Unassembled WGS sequence"/>
</dbReference>